<keyword evidence="2" id="KW-0812">Transmembrane</keyword>
<dbReference type="RefSeq" id="WP_092470944.1">
    <property type="nucleotide sequence ID" value="NZ_FOOX01000005.1"/>
</dbReference>
<evidence type="ECO:0000256" key="1">
    <source>
        <dbReference type="SAM" id="Coils"/>
    </source>
</evidence>
<sequence length="99" mass="11045">MQKQENQLKSLEDRIRELSLNMENMKLAEYVNLLQSPLRLLYVNFISGIARGLGIAVGFAILGAIMVIILQKLVSLNLPLIGGFIAELVKIVQMQLGKH</sequence>
<dbReference type="Pfam" id="PF18910">
    <property type="entry name" value="DUF5665"/>
    <property type="match status" value="1"/>
</dbReference>
<dbReference type="STRING" id="341036.SAMN05660649_01881"/>
<dbReference type="EMBL" id="FOOX01000005">
    <property type="protein sequence ID" value="SFG50980.1"/>
    <property type="molecule type" value="Genomic_DNA"/>
</dbReference>
<evidence type="ECO:0000256" key="2">
    <source>
        <dbReference type="SAM" id="Phobius"/>
    </source>
</evidence>
<reference evidence="4" key="1">
    <citation type="submission" date="2016-10" db="EMBL/GenBank/DDBJ databases">
        <authorList>
            <person name="Varghese N."/>
            <person name="Submissions S."/>
        </authorList>
    </citation>
    <scope>NUCLEOTIDE SEQUENCE [LARGE SCALE GENOMIC DNA]</scope>
    <source>
        <strain evidence="4">DSM 17038</strain>
    </source>
</reference>
<dbReference type="AlphaFoldDB" id="A0A1I2SE34"/>
<dbReference type="OrthoDB" id="1634137at2"/>
<organism evidence="3 4">
    <name type="scientific">Desulfotruncus arcticus DSM 17038</name>
    <dbReference type="NCBI Taxonomy" id="1121424"/>
    <lineage>
        <taxon>Bacteria</taxon>
        <taxon>Bacillati</taxon>
        <taxon>Bacillota</taxon>
        <taxon>Clostridia</taxon>
        <taxon>Eubacteriales</taxon>
        <taxon>Desulfallaceae</taxon>
        <taxon>Desulfotruncus</taxon>
    </lineage>
</organism>
<keyword evidence="1" id="KW-0175">Coiled coil</keyword>
<evidence type="ECO:0000313" key="4">
    <source>
        <dbReference type="Proteomes" id="UP000199337"/>
    </source>
</evidence>
<proteinExistence type="predicted"/>
<keyword evidence="2" id="KW-1133">Transmembrane helix</keyword>
<feature type="coiled-coil region" evidence="1">
    <location>
        <begin position="1"/>
        <end position="28"/>
    </location>
</feature>
<dbReference type="InterPro" id="IPR043723">
    <property type="entry name" value="DUF5665"/>
</dbReference>
<protein>
    <submittedName>
        <fullName evidence="3">Uncharacterized protein</fullName>
    </submittedName>
</protein>
<gene>
    <name evidence="3" type="ORF">SAMN05660649_01881</name>
</gene>
<dbReference type="Proteomes" id="UP000199337">
    <property type="component" value="Unassembled WGS sequence"/>
</dbReference>
<keyword evidence="2" id="KW-0472">Membrane</keyword>
<name>A0A1I2SE34_9FIRM</name>
<keyword evidence="4" id="KW-1185">Reference proteome</keyword>
<feature type="transmembrane region" description="Helical" evidence="2">
    <location>
        <begin position="49"/>
        <end position="70"/>
    </location>
</feature>
<evidence type="ECO:0000313" key="3">
    <source>
        <dbReference type="EMBL" id="SFG50980.1"/>
    </source>
</evidence>
<accession>A0A1I2SE34</accession>